<dbReference type="Proteomes" id="UP000535403">
    <property type="component" value="Unassembled WGS sequence"/>
</dbReference>
<evidence type="ECO:0000256" key="1">
    <source>
        <dbReference type="SAM" id="MobiDB-lite"/>
    </source>
</evidence>
<gene>
    <name evidence="4" type="primary">Dmac1</name>
    <name evidence="4" type="ORF">CALBOR_R15328</name>
</gene>
<keyword evidence="2" id="KW-0812">Transmembrane</keyword>
<feature type="transmembrane region" description="Helical" evidence="2">
    <location>
        <begin position="27"/>
        <end position="48"/>
    </location>
</feature>
<comment type="caution">
    <text evidence="4">The sequence shown here is derived from an EMBL/GenBank/DDBJ whole genome shotgun (WGS) entry which is preliminary data.</text>
</comment>
<keyword evidence="2" id="KW-0472">Membrane</keyword>
<keyword evidence="5" id="KW-1185">Reference proteome</keyword>
<feature type="non-terminal residue" evidence="4">
    <location>
        <position position="107"/>
    </location>
</feature>
<keyword evidence="2" id="KW-1133">Transmembrane helix</keyword>
<evidence type="ECO:0000256" key="2">
    <source>
        <dbReference type="SAM" id="Phobius"/>
    </source>
</evidence>
<dbReference type="PANTHER" id="PTHR36469:SF1">
    <property type="entry name" value="DISTAL MEMBRANE-ARM ASSEMBLY COMPLEX PROTEIN 1"/>
    <property type="match status" value="1"/>
</dbReference>
<proteinExistence type="predicted"/>
<feature type="compositionally biased region" description="Gly residues" evidence="1">
    <location>
        <begin position="78"/>
        <end position="107"/>
    </location>
</feature>
<protein>
    <submittedName>
        <fullName evidence="4">DMAC1 protein</fullName>
    </submittedName>
</protein>
<sequence length="107" mass="10107">PLATSAAAIMQPGPEAAAPAPVKPLFGGCWSCRLLSGAGLLLAALWIYQGPRQSMKRGVPPSMAAIAQITFAISESRPGGGGGASPGPAARGGGGGGSRAPGGGGGG</sequence>
<dbReference type="EMBL" id="VZUG01036805">
    <property type="protein sequence ID" value="NXV96954.1"/>
    <property type="molecule type" value="Genomic_DNA"/>
</dbReference>
<feature type="region of interest" description="Disordered" evidence="1">
    <location>
        <begin position="76"/>
        <end position="107"/>
    </location>
</feature>
<feature type="domain" description="Distal membrane-arm assembly complex protein 1-like" evidence="3">
    <location>
        <begin position="28"/>
        <end position="74"/>
    </location>
</feature>
<dbReference type="AlphaFoldDB" id="A0A7L3Y794"/>
<organism evidence="4 5">
    <name type="scientific">Calonectris borealis</name>
    <name type="common">Cory's shearwater</name>
    <dbReference type="NCBI Taxonomy" id="1323832"/>
    <lineage>
        <taxon>Eukaryota</taxon>
        <taxon>Metazoa</taxon>
        <taxon>Chordata</taxon>
        <taxon>Craniata</taxon>
        <taxon>Vertebrata</taxon>
        <taxon>Euteleostomi</taxon>
        <taxon>Archelosauria</taxon>
        <taxon>Archosauria</taxon>
        <taxon>Dinosauria</taxon>
        <taxon>Saurischia</taxon>
        <taxon>Theropoda</taxon>
        <taxon>Coelurosauria</taxon>
        <taxon>Aves</taxon>
        <taxon>Neognathae</taxon>
        <taxon>Neoaves</taxon>
        <taxon>Aequornithes</taxon>
        <taxon>Procellariiformes</taxon>
        <taxon>Procellariidae</taxon>
        <taxon>Calonectris</taxon>
    </lineage>
</organism>
<evidence type="ECO:0000313" key="5">
    <source>
        <dbReference type="Proteomes" id="UP000535403"/>
    </source>
</evidence>
<feature type="non-terminal residue" evidence="4">
    <location>
        <position position="1"/>
    </location>
</feature>
<evidence type="ECO:0000313" key="4">
    <source>
        <dbReference type="EMBL" id="NXV96954.1"/>
    </source>
</evidence>
<evidence type="ECO:0000259" key="3">
    <source>
        <dbReference type="Pfam" id="PF15055"/>
    </source>
</evidence>
<dbReference type="InterPro" id="IPR053117">
    <property type="entry name" value="DMAC_Protein"/>
</dbReference>
<dbReference type="Pfam" id="PF15055">
    <property type="entry name" value="DMAC1_Dmo2"/>
    <property type="match status" value="1"/>
</dbReference>
<reference evidence="4 5" key="1">
    <citation type="submission" date="2019-09" db="EMBL/GenBank/DDBJ databases">
        <title>Bird 10,000 Genomes (B10K) Project - Family phase.</title>
        <authorList>
            <person name="Zhang G."/>
        </authorList>
    </citation>
    <scope>NUCLEOTIDE SEQUENCE [LARGE SCALE GENOMIC DNA]</scope>
    <source>
        <strain evidence="4">OUT-0025</strain>
        <tissue evidence="4">Blood</tissue>
    </source>
</reference>
<dbReference type="PANTHER" id="PTHR36469">
    <property type="entry name" value="DISTAL MEMBRANE-ARM ASSEMBLY COMPLEX PROTEIN 1"/>
    <property type="match status" value="1"/>
</dbReference>
<name>A0A7L3Y794_9AVES</name>
<dbReference type="InterPro" id="IPR028036">
    <property type="entry name" value="DMAC1-like_dom"/>
</dbReference>
<accession>A0A7L3Y794</accession>